<evidence type="ECO:0000256" key="10">
    <source>
        <dbReference type="ARBA" id="ARBA00023136"/>
    </source>
</evidence>
<comment type="similarity">
    <text evidence="13">Belongs to the peptidase M48 family.</text>
</comment>
<dbReference type="GO" id="GO:0071586">
    <property type="term" value="P:CAAX-box protein processing"/>
    <property type="evidence" value="ECO:0007669"/>
    <property type="project" value="InterPro"/>
</dbReference>
<feature type="binding site" evidence="12">
    <location>
        <position position="355"/>
    </location>
    <ligand>
        <name>Zn(2+)</name>
        <dbReference type="ChEBI" id="CHEBI:29105"/>
        <note>catalytic</note>
    </ligand>
</feature>
<comment type="caution">
    <text evidence="17">The sequence shown here is derived from an EMBL/GenBank/DDBJ whole genome shotgun (WGS) entry which is preliminary data.</text>
</comment>
<keyword evidence="8 14" id="KW-1133">Transmembrane helix</keyword>
<feature type="transmembrane region" description="Helical" evidence="14">
    <location>
        <begin position="327"/>
        <end position="347"/>
    </location>
</feature>
<evidence type="ECO:0000256" key="5">
    <source>
        <dbReference type="ARBA" id="ARBA00022801"/>
    </source>
</evidence>
<protein>
    <submittedName>
        <fullName evidence="17">Peptidase M48</fullName>
    </submittedName>
</protein>
<dbReference type="Pfam" id="PF01435">
    <property type="entry name" value="Peptidase_M48"/>
    <property type="match status" value="1"/>
</dbReference>
<evidence type="ECO:0000256" key="9">
    <source>
        <dbReference type="ARBA" id="ARBA00023049"/>
    </source>
</evidence>
<evidence type="ECO:0000256" key="2">
    <source>
        <dbReference type="ARBA" id="ARBA00022670"/>
    </source>
</evidence>
<feature type="transmembrane region" description="Helical" evidence="14">
    <location>
        <begin position="292"/>
        <end position="315"/>
    </location>
</feature>
<accession>A0A1F6U0A9</accession>
<sequence>MNTFTIIFISLLGLSLLVELWLANRHIRHVRANRDAVPKAFHRKISLEDHRKAADYTIAHTRFGRIEDIYGTALLAVWTVGGGLEWLDRFVRGFGFNELVTGTLFILGAFIIMGLIELPVSVYQVFVIENRFGFNKTTPGLFLGDLVKKTLLLGVIGTPLAMAALWLMQGTGALWWVYVWLLWSGFTLFLVWAYPAWIAPIFNKFTPLKKSSVRERIRALLKRTGFRSRGIFVMDGSRRSAHGNAYFTGFGKSKRIVFFDTLLEHLGEKEIEAVLAHELGHFKRRHVIKRMLLTFGMCLLGLALLGWLITQAWFYAGLGMTQPSTHAALMLFMLVIPVFTFFLRPVLAWGSRRYEYEADSFAAEQTDARELVSALVKLYKENASTLTPDPLHSAFYDSHPPAALRIAHLAGKS</sequence>
<feature type="domain" description="CAAX prenyl protease 1 N-terminal" evidence="16">
    <location>
        <begin position="27"/>
        <end position="204"/>
    </location>
</feature>
<reference evidence="17 18" key="1">
    <citation type="journal article" date="2016" name="Nat. Commun.">
        <title>Thousands of microbial genomes shed light on interconnected biogeochemical processes in an aquifer system.</title>
        <authorList>
            <person name="Anantharaman K."/>
            <person name="Brown C.T."/>
            <person name="Hug L.A."/>
            <person name="Sharon I."/>
            <person name="Castelle C.J."/>
            <person name="Probst A.J."/>
            <person name="Thomas B.C."/>
            <person name="Singh A."/>
            <person name="Wilkins M.J."/>
            <person name="Karaoz U."/>
            <person name="Brodie E.L."/>
            <person name="Williams K.H."/>
            <person name="Hubbard S.S."/>
            <person name="Banfield J.F."/>
        </authorList>
    </citation>
    <scope>NUCLEOTIDE SEQUENCE [LARGE SCALE GENOMIC DNA]</scope>
</reference>
<evidence type="ECO:0000256" key="6">
    <source>
        <dbReference type="ARBA" id="ARBA00022824"/>
    </source>
</evidence>
<feature type="binding site" evidence="12">
    <location>
        <position position="277"/>
    </location>
    <ligand>
        <name>Zn(2+)</name>
        <dbReference type="ChEBI" id="CHEBI:29105"/>
        <note>catalytic</note>
    </ligand>
</feature>
<evidence type="ECO:0000256" key="4">
    <source>
        <dbReference type="ARBA" id="ARBA00022723"/>
    </source>
</evidence>
<dbReference type="Proteomes" id="UP000179037">
    <property type="component" value="Unassembled WGS sequence"/>
</dbReference>
<dbReference type="InterPro" id="IPR001915">
    <property type="entry name" value="Peptidase_M48"/>
</dbReference>
<dbReference type="Gene3D" id="3.30.2010.10">
    <property type="entry name" value="Metalloproteases ('zincins'), catalytic domain"/>
    <property type="match status" value="1"/>
</dbReference>
<keyword evidence="2 13" id="KW-0645">Protease</keyword>
<proteinExistence type="inferred from homology"/>
<keyword evidence="4 12" id="KW-0479">Metal-binding</keyword>
<feature type="transmembrane region" description="Helical" evidence="14">
    <location>
        <begin position="6"/>
        <end position="24"/>
    </location>
</feature>
<evidence type="ECO:0000256" key="3">
    <source>
        <dbReference type="ARBA" id="ARBA00022692"/>
    </source>
</evidence>
<feature type="binding site" evidence="12">
    <location>
        <position position="281"/>
    </location>
    <ligand>
        <name>Zn(2+)</name>
        <dbReference type="ChEBI" id="CHEBI:29105"/>
        <note>catalytic</note>
    </ligand>
</feature>
<keyword evidence="5 13" id="KW-0378">Hydrolase</keyword>
<name>A0A1F6U0A9_9PROT</name>
<evidence type="ECO:0000256" key="8">
    <source>
        <dbReference type="ARBA" id="ARBA00022989"/>
    </source>
</evidence>
<dbReference type="GO" id="GO:0046872">
    <property type="term" value="F:metal ion binding"/>
    <property type="evidence" value="ECO:0007669"/>
    <property type="project" value="UniProtKB-KW"/>
</dbReference>
<evidence type="ECO:0000259" key="16">
    <source>
        <dbReference type="Pfam" id="PF16491"/>
    </source>
</evidence>
<dbReference type="InterPro" id="IPR032456">
    <property type="entry name" value="Peptidase_M48_N"/>
</dbReference>
<feature type="transmembrane region" description="Helical" evidence="14">
    <location>
        <begin position="99"/>
        <end position="126"/>
    </location>
</feature>
<dbReference type="EMBL" id="MFTC01000061">
    <property type="protein sequence ID" value="OGI50769.1"/>
    <property type="molecule type" value="Genomic_DNA"/>
</dbReference>
<keyword evidence="3 14" id="KW-0812">Transmembrane</keyword>
<feature type="transmembrane region" description="Helical" evidence="14">
    <location>
        <begin position="69"/>
        <end position="87"/>
    </location>
</feature>
<feature type="domain" description="Peptidase M48" evidence="15">
    <location>
        <begin position="207"/>
        <end position="410"/>
    </location>
</feature>
<dbReference type="FunFam" id="3.30.2010.10:FF:000002">
    <property type="entry name" value="CAAX prenyl protease"/>
    <property type="match status" value="1"/>
</dbReference>
<dbReference type="AlphaFoldDB" id="A0A1F6U0A9"/>
<evidence type="ECO:0000256" key="7">
    <source>
        <dbReference type="ARBA" id="ARBA00022833"/>
    </source>
</evidence>
<comment type="subcellular location">
    <subcellularLocation>
        <location evidence="1">Endoplasmic reticulum membrane</location>
        <topology evidence="1">Multi-pass membrane protein</topology>
    </subcellularLocation>
</comment>
<evidence type="ECO:0000313" key="17">
    <source>
        <dbReference type="EMBL" id="OGI50769.1"/>
    </source>
</evidence>
<keyword evidence="10 14" id="KW-0472">Membrane</keyword>
<dbReference type="CDD" id="cd07343">
    <property type="entry name" value="M48A_Zmpste24p_like"/>
    <property type="match status" value="1"/>
</dbReference>
<evidence type="ECO:0000256" key="13">
    <source>
        <dbReference type="RuleBase" id="RU003983"/>
    </source>
</evidence>
<evidence type="ECO:0000259" key="15">
    <source>
        <dbReference type="Pfam" id="PF01435"/>
    </source>
</evidence>
<feature type="active site" description="Proton donor" evidence="11">
    <location>
        <position position="359"/>
    </location>
</feature>
<dbReference type="InterPro" id="IPR027057">
    <property type="entry name" value="CAXX_Prtase_1"/>
</dbReference>
<keyword evidence="9 13" id="KW-0482">Metalloprotease</keyword>
<feature type="transmembrane region" description="Helical" evidence="14">
    <location>
        <begin position="146"/>
        <end position="167"/>
    </location>
</feature>
<evidence type="ECO:0000256" key="11">
    <source>
        <dbReference type="PIRSR" id="PIRSR627057-1"/>
    </source>
</evidence>
<dbReference type="STRING" id="1817768.A3A87_01175"/>
<dbReference type="Pfam" id="PF16491">
    <property type="entry name" value="Peptidase_M48_N"/>
    <property type="match status" value="1"/>
</dbReference>
<comment type="cofactor">
    <cofactor evidence="12 13">
        <name>Zn(2+)</name>
        <dbReference type="ChEBI" id="CHEBI:29105"/>
    </cofactor>
    <text evidence="12 13">Binds 1 zinc ion per subunit.</text>
</comment>
<dbReference type="PANTHER" id="PTHR10120">
    <property type="entry name" value="CAAX PRENYL PROTEASE 1"/>
    <property type="match status" value="1"/>
</dbReference>
<evidence type="ECO:0000313" key="18">
    <source>
        <dbReference type="Proteomes" id="UP000179037"/>
    </source>
</evidence>
<evidence type="ECO:0000256" key="12">
    <source>
        <dbReference type="PIRSR" id="PIRSR627057-2"/>
    </source>
</evidence>
<dbReference type="GO" id="GO:0004222">
    <property type="term" value="F:metalloendopeptidase activity"/>
    <property type="evidence" value="ECO:0007669"/>
    <property type="project" value="InterPro"/>
</dbReference>
<feature type="active site" evidence="11">
    <location>
        <position position="278"/>
    </location>
</feature>
<gene>
    <name evidence="17" type="ORF">A3A87_01175</name>
</gene>
<keyword evidence="6" id="KW-0256">Endoplasmic reticulum</keyword>
<evidence type="ECO:0000256" key="1">
    <source>
        <dbReference type="ARBA" id="ARBA00004477"/>
    </source>
</evidence>
<keyword evidence="7 12" id="KW-0862">Zinc</keyword>
<feature type="transmembrane region" description="Helical" evidence="14">
    <location>
        <begin position="173"/>
        <end position="194"/>
    </location>
</feature>
<organism evidence="17 18">
    <name type="scientific">Candidatus Muproteobacteria bacterium RIFCSPLOWO2_01_FULL_60_18</name>
    <dbReference type="NCBI Taxonomy" id="1817768"/>
    <lineage>
        <taxon>Bacteria</taxon>
        <taxon>Pseudomonadati</taxon>
        <taxon>Pseudomonadota</taxon>
        <taxon>Candidatus Muproteobacteria</taxon>
    </lineage>
</organism>
<evidence type="ECO:0000256" key="14">
    <source>
        <dbReference type="SAM" id="Phobius"/>
    </source>
</evidence>